<feature type="compositionally biased region" description="Polar residues" evidence="1">
    <location>
        <begin position="174"/>
        <end position="188"/>
    </location>
</feature>
<protein>
    <submittedName>
        <fullName evidence="2">Uncharacterized protein</fullName>
    </submittedName>
</protein>
<evidence type="ECO:0000256" key="1">
    <source>
        <dbReference type="SAM" id="MobiDB-lite"/>
    </source>
</evidence>
<comment type="caution">
    <text evidence="2">The sequence shown here is derived from an EMBL/GenBank/DDBJ whole genome shotgun (WGS) entry which is preliminary data.</text>
</comment>
<sequence>MSRRLATNASNAPWHKLEDEISHSLAQKAEKQFSHPHRKEMLLEVLGPYFVEKYLTHIQRKPEVLELLSSDERNRLRTDAENWLNVQMYKAVRQTGHGYLLTGIGPGEPPPIGTYAAFLQETFSIFTTGLDRELYIQEQKSARTGKASVMNKQGASDIYKVPAPSRLKPVPTDDSGNSQLLQNQTGPSKSHMVISEAPPLWGPQSDLMGSAVVSLLQRDPRKFEVVVGRLHGRQLPGSLRTYIWADVLFKAERQKMKEVYVEKVVRERFAVIVTRGLTELRIKKPTQSPINGLIQNAVIETYSKTISMIPYKQMEHIKETIKALNVLYVYDRSYEPYLVHWLFPLQLAFRNKEAMMDDKGEHVLELAMYLDMLSSNCFPSWPHVFAMAEQVMMKLQQHDPDLYTHLKHIAPINAQVNPKEFLVHLLYQEREKADELLQTTSSNTPRAPTSVTQFLTDPTIFLRRWIGEDPWLADVKPENLRLNVSIYFGSIKIRSRLSHSLSVMTSQTWDGYGSLNMDFEFPGERHIYDMIDISPYDVERELGAYPNAIFRVECIKHTTGQKSDSGPVTLGWSRIPLYRHTSLDEEQLFALIVGDVTVPLHPGAVPESFISAQPQTPTEEGQAQAPALLGYSCTLSAFVFDPNNEPADRKSGALQTKASRTSYNKILCLIQANTQTIKYFVLYRPTPRQPIPLPQPPAKATFQPSPRQNIPEDTNPWTLFKSAATKSDPKPTSNRDPFVLYIDSVRYLPDSATIVKVTGRILRAGDLTNLQDILAVPDLDSPARSPAFNFSMLVNEGRQIADPELLLFLRLYTFDMETQKVVVIGSALVRVFNPSRKKGEGLLNVGGHQLRLHSGIASDLDNNPIIPGCSFLIRLLPQMQDLVPAPDYSTGYYKSEGCKPTASELRLFASYAADNMARPKVERDVILRLQQYEKPTMTSGSDAQLAIWLINKLDIKKQQGVNQPAGDLPLHRCVRYRIQVGLNIQIKAAFGLPDGLYIQCFAHVAPGKQAKYNSPTSEGFGKEEKFITTKLAPGSHLTAPVWEDGPKKMNPFYDSNSCLIIQLFGLKVLYRPQADHKSPGMVQKPDGTSLVISKDELIGWTVVPLFEGNSVISGTHTVPVLTCPLNEEMMDALSEKTAWQALNQTIWNNYNKIPGASIEVRVWDAHFDFHELPKVEDHQGLLEVVGGKEQYLETARAPPSSITQQEFLLGMLEEKVQRQGLNGSTFKKEFVFFHEEMAKIFTALMADYCLKNGFAPVGSGTVPAKDDISV</sequence>
<evidence type="ECO:0000313" key="2">
    <source>
        <dbReference type="EMBL" id="CAG5136649.1"/>
    </source>
</evidence>
<gene>
    <name evidence="2" type="ORF">CUNI_LOCUS22207</name>
</gene>
<feature type="region of interest" description="Disordered" evidence="1">
    <location>
        <begin position="170"/>
        <end position="195"/>
    </location>
</feature>
<dbReference type="EMBL" id="CAJHNH020008552">
    <property type="protein sequence ID" value="CAG5136649.1"/>
    <property type="molecule type" value="Genomic_DNA"/>
</dbReference>
<name>A0A8S4A498_9EUPU</name>
<dbReference type="Proteomes" id="UP000678393">
    <property type="component" value="Unassembled WGS sequence"/>
</dbReference>
<dbReference type="AlphaFoldDB" id="A0A8S4A498"/>
<dbReference type="OrthoDB" id="70142at2759"/>
<keyword evidence="3" id="KW-1185">Reference proteome</keyword>
<evidence type="ECO:0000313" key="3">
    <source>
        <dbReference type="Proteomes" id="UP000678393"/>
    </source>
</evidence>
<accession>A0A8S4A498</accession>
<organism evidence="2 3">
    <name type="scientific">Candidula unifasciata</name>
    <dbReference type="NCBI Taxonomy" id="100452"/>
    <lineage>
        <taxon>Eukaryota</taxon>
        <taxon>Metazoa</taxon>
        <taxon>Spiralia</taxon>
        <taxon>Lophotrochozoa</taxon>
        <taxon>Mollusca</taxon>
        <taxon>Gastropoda</taxon>
        <taxon>Heterobranchia</taxon>
        <taxon>Euthyneura</taxon>
        <taxon>Panpulmonata</taxon>
        <taxon>Eupulmonata</taxon>
        <taxon>Stylommatophora</taxon>
        <taxon>Helicina</taxon>
        <taxon>Helicoidea</taxon>
        <taxon>Geomitridae</taxon>
        <taxon>Candidula</taxon>
    </lineage>
</organism>
<proteinExistence type="predicted"/>
<reference evidence="2" key="1">
    <citation type="submission" date="2021-04" db="EMBL/GenBank/DDBJ databases">
        <authorList>
            <consortium name="Molecular Ecology Group"/>
        </authorList>
    </citation>
    <scope>NUCLEOTIDE SEQUENCE</scope>
</reference>